<dbReference type="PANTHER" id="PTHR31286:SF180">
    <property type="entry name" value="OS10G0362600 PROTEIN"/>
    <property type="match status" value="1"/>
</dbReference>
<dbReference type="OrthoDB" id="10678029at2759"/>
<evidence type="ECO:0008006" key="4">
    <source>
        <dbReference type="Google" id="ProtNLM"/>
    </source>
</evidence>
<dbReference type="PANTHER" id="PTHR31286">
    <property type="entry name" value="GLYCINE-RICH CELL WALL STRUCTURAL PROTEIN 1.8-LIKE"/>
    <property type="match status" value="1"/>
</dbReference>
<name>A0A2U1NFQ7_ARTAN</name>
<feature type="region of interest" description="Disordered" evidence="1">
    <location>
        <begin position="208"/>
        <end position="239"/>
    </location>
</feature>
<dbReference type="Proteomes" id="UP000245207">
    <property type="component" value="Unassembled WGS sequence"/>
</dbReference>
<reference evidence="2 3" key="1">
    <citation type="journal article" date="2018" name="Mol. Plant">
        <title>The genome of Artemisia annua provides insight into the evolution of Asteraceae family and artemisinin biosynthesis.</title>
        <authorList>
            <person name="Shen Q."/>
            <person name="Zhang L."/>
            <person name="Liao Z."/>
            <person name="Wang S."/>
            <person name="Yan T."/>
            <person name="Shi P."/>
            <person name="Liu M."/>
            <person name="Fu X."/>
            <person name="Pan Q."/>
            <person name="Wang Y."/>
            <person name="Lv Z."/>
            <person name="Lu X."/>
            <person name="Zhang F."/>
            <person name="Jiang W."/>
            <person name="Ma Y."/>
            <person name="Chen M."/>
            <person name="Hao X."/>
            <person name="Li L."/>
            <person name="Tang Y."/>
            <person name="Lv G."/>
            <person name="Zhou Y."/>
            <person name="Sun X."/>
            <person name="Brodelius P.E."/>
            <person name="Rose J.K.C."/>
            <person name="Tang K."/>
        </authorList>
    </citation>
    <scope>NUCLEOTIDE SEQUENCE [LARGE SCALE GENOMIC DNA]</scope>
    <source>
        <strain evidence="3">cv. Huhao1</strain>
        <tissue evidence="2">Leaf</tissue>
    </source>
</reference>
<feature type="compositionally biased region" description="Polar residues" evidence="1">
    <location>
        <begin position="209"/>
        <end position="227"/>
    </location>
</feature>
<dbReference type="AlphaFoldDB" id="A0A2U1NFQ7"/>
<dbReference type="EMBL" id="PKPP01002915">
    <property type="protein sequence ID" value="PWA72355.1"/>
    <property type="molecule type" value="Genomic_DNA"/>
</dbReference>
<keyword evidence="3" id="KW-1185">Reference proteome</keyword>
<dbReference type="InterPro" id="IPR040256">
    <property type="entry name" value="At4g02000-like"/>
</dbReference>
<feature type="region of interest" description="Disordered" evidence="1">
    <location>
        <begin position="105"/>
        <end position="124"/>
    </location>
</feature>
<evidence type="ECO:0000256" key="1">
    <source>
        <dbReference type="SAM" id="MobiDB-lite"/>
    </source>
</evidence>
<feature type="compositionally biased region" description="Basic and acidic residues" evidence="1">
    <location>
        <begin position="105"/>
        <end position="116"/>
    </location>
</feature>
<comment type="caution">
    <text evidence="2">The sequence shown here is derived from an EMBL/GenBank/DDBJ whole genome shotgun (WGS) entry which is preliminary data.</text>
</comment>
<feature type="region of interest" description="Disordered" evidence="1">
    <location>
        <begin position="131"/>
        <end position="193"/>
    </location>
</feature>
<evidence type="ECO:0000313" key="2">
    <source>
        <dbReference type="EMBL" id="PWA72355.1"/>
    </source>
</evidence>
<evidence type="ECO:0000313" key="3">
    <source>
        <dbReference type="Proteomes" id="UP000245207"/>
    </source>
</evidence>
<protein>
    <recommendedName>
        <fullName evidence="4">DUF4283 domain-containing protein</fullName>
    </recommendedName>
</protein>
<feature type="compositionally biased region" description="Low complexity" evidence="1">
    <location>
        <begin position="176"/>
        <end position="193"/>
    </location>
</feature>
<sequence>MSGVGKPMVMDKMTKERCLKKAGKLDFARVLVEVSANEELPSVLEIEYPPLGNRPARIGKLEVKYQWKPPLCTHCGTFGHSTLACKVRPRTVEEEAARNAKLKDVVSGDDQKKDGKGGMVNDGFVMVGKNNKPIGITSKTDNGVKNREGQNGNRQGFFQKKTYNKQYGGANGNGNGKSNFGQGNSVNNSWNQVKNKNNSEMSKRYFQGGVSSNTKSAPNTKSASATLKKNVKPAGEPKTLQQLSKDPNFKPKILVRGSGSKGSLEAVSNESIPISNSFQALEDQEMEQSNVEKDINVQEEFFSKVWPALKEEVDILMEAGIYPSRAVRLEWNIHQMDYFYKNCHKYQLNPSYEDEDVQSDVEGIASDMKPEYDIDAAGNNGLNLVYIAMKQVVWPKLKKSMMGYVFGLSSGGWSLCYVREYIGCLDGLQSFFDMSF</sequence>
<accession>A0A2U1NFQ7</accession>
<organism evidence="2 3">
    <name type="scientific">Artemisia annua</name>
    <name type="common">Sweet wormwood</name>
    <dbReference type="NCBI Taxonomy" id="35608"/>
    <lineage>
        <taxon>Eukaryota</taxon>
        <taxon>Viridiplantae</taxon>
        <taxon>Streptophyta</taxon>
        <taxon>Embryophyta</taxon>
        <taxon>Tracheophyta</taxon>
        <taxon>Spermatophyta</taxon>
        <taxon>Magnoliopsida</taxon>
        <taxon>eudicotyledons</taxon>
        <taxon>Gunneridae</taxon>
        <taxon>Pentapetalae</taxon>
        <taxon>asterids</taxon>
        <taxon>campanulids</taxon>
        <taxon>Asterales</taxon>
        <taxon>Asteraceae</taxon>
        <taxon>Asteroideae</taxon>
        <taxon>Anthemideae</taxon>
        <taxon>Artemisiinae</taxon>
        <taxon>Artemisia</taxon>
    </lineage>
</organism>
<proteinExistence type="predicted"/>
<gene>
    <name evidence="2" type="ORF">CTI12_AA271370</name>
</gene>